<comment type="caution">
    <text evidence="1">The sequence shown here is derived from an EMBL/GenBank/DDBJ whole genome shotgun (WGS) entry which is preliminary data.</text>
</comment>
<organism evidence="1 2">
    <name type="scientific">Candidatus Sysuiplasma superficiale</name>
    <dbReference type="NCBI Taxonomy" id="2823368"/>
    <lineage>
        <taxon>Archaea</taxon>
        <taxon>Methanobacteriati</taxon>
        <taxon>Thermoplasmatota</taxon>
        <taxon>Thermoplasmata</taxon>
        <taxon>Candidatus Sysuiplasmatales</taxon>
        <taxon>Candidatus Sysuiplasmataceae</taxon>
        <taxon>Candidatus Sysuiplasma</taxon>
    </lineage>
</organism>
<reference evidence="1" key="1">
    <citation type="submission" date="2021-05" db="EMBL/GenBank/DDBJ databases">
        <title>Genomic insights into ecological role and evolution of a novel Thermoplasmata order Candidatus Sysuiplasmatales.</title>
        <authorList>
            <person name="Yuan Y."/>
        </authorList>
    </citation>
    <scope>NUCLEOTIDE SEQUENCE</scope>
    <source>
        <strain evidence="1">TUT19-bin139</strain>
    </source>
</reference>
<dbReference type="Proteomes" id="UP000750197">
    <property type="component" value="Unassembled WGS sequence"/>
</dbReference>
<sequence length="90" mass="10694">MPNLIFKSMPNEVKFSSMNVMLRETDDGKGIKFTSMNAKYQMEFNPTPADIRRLILWLAVNYTDEFNHYPEQRFDILERGSDGLWKKKEE</sequence>
<name>A0A8J7YNB8_9ARCH</name>
<dbReference type="AlphaFoldDB" id="A0A8J7YNB8"/>
<dbReference type="EMBL" id="JAHEAC010000026">
    <property type="protein sequence ID" value="MBX8643910.1"/>
    <property type="molecule type" value="Genomic_DNA"/>
</dbReference>
<gene>
    <name evidence="1" type="ORF">KIY12_04205</name>
</gene>
<accession>A0A8J7YNB8</accession>
<proteinExistence type="predicted"/>
<evidence type="ECO:0000313" key="1">
    <source>
        <dbReference type="EMBL" id="MBX8643910.1"/>
    </source>
</evidence>
<protein>
    <submittedName>
        <fullName evidence="1">Uncharacterized protein</fullName>
    </submittedName>
</protein>
<evidence type="ECO:0000313" key="2">
    <source>
        <dbReference type="Proteomes" id="UP000750197"/>
    </source>
</evidence>